<dbReference type="Proteomes" id="UP000002430">
    <property type="component" value="Chromosome"/>
</dbReference>
<keyword evidence="2" id="KW-1185">Reference proteome</keyword>
<sequence length="168" mass="18238">MSGVAPVGVFPLPNPDNYKDNPVAMYAFVLLLYADSYRQASMNKMDELEVLQGEQKEANDMIGSFNQKLSEVEKAGGGGVTRPMTAAEKAWCDKNGINVPGYPNLNAENWTAVIKDTQKVVDTKSTDIQSTMNIIKEATGQYSSFMQGTSTNVTASNQMLNSIAKNIA</sequence>
<proteinExistence type="predicted"/>
<dbReference type="RefSeq" id="WP_011527234.1">
    <property type="nucleotide sequence ID" value="NC_008011.1"/>
</dbReference>
<reference evidence="1 2" key="1">
    <citation type="submission" date="2005-11" db="EMBL/GenBank/DDBJ databases">
        <title>The complete genome sequence of Lawsonia intracellularis: the causative agent of proliferative enteropathy.</title>
        <authorList>
            <person name="Kaur K."/>
            <person name="Zhang Q."/>
            <person name="Beckler D."/>
            <person name="Munir S."/>
            <person name="Li L."/>
            <person name="Kinsley K."/>
            <person name="Herron L."/>
            <person name="Peterson A."/>
            <person name="May B."/>
            <person name="Singh S."/>
            <person name="Gebhart C."/>
            <person name="Kapur V."/>
        </authorList>
    </citation>
    <scope>NUCLEOTIDE SEQUENCE [LARGE SCALE GENOMIC DNA]</scope>
    <source>
        <strain evidence="1 2">PHE/MN1-00</strain>
    </source>
</reference>
<dbReference type="AlphaFoldDB" id="Q1MP67"/>
<gene>
    <name evidence="1" type="ordered locus">LI1156</name>
</gene>
<name>Q1MP67_LAWIP</name>
<dbReference type="KEGG" id="lip:LI1156"/>
<accession>Q1MP67</accession>
<evidence type="ECO:0000313" key="2">
    <source>
        <dbReference type="Proteomes" id="UP000002430"/>
    </source>
</evidence>
<organism evidence="1 2">
    <name type="scientific">Lawsonia intracellularis (strain PHE/MN1-00)</name>
    <dbReference type="NCBI Taxonomy" id="363253"/>
    <lineage>
        <taxon>Bacteria</taxon>
        <taxon>Pseudomonadati</taxon>
        <taxon>Thermodesulfobacteriota</taxon>
        <taxon>Desulfovibrionia</taxon>
        <taxon>Desulfovibrionales</taxon>
        <taxon>Desulfovibrionaceae</taxon>
        <taxon>Lawsonia</taxon>
    </lineage>
</organism>
<protein>
    <submittedName>
        <fullName evidence="1">NA</fullName>
    </submittedName>
</protein>
<evidence type="ECO:0000313" key="1">
    <source>
        <dbReference type="EMBL" id="CAJ55210.1"/>
    </source>
</evidence>
<dbReference type="HOGENOM" id="CLU_1584416_0_0_7"/>
<dbReference type="EMBL" id="AM180252">
    <property type="protein sequence ID" value="CAJ55210.1"/>
    <property type="molecule type" value="Genomic_DNA"/>
</dbReference>